<gene>
    <name evidence="1" type="ORF">I8531_004846</name>
</gene>
<dbReference type="AlphaFoldDB" id="A0A9P3TD77"/>
<protein>
    <submittedName>
        <fullName evidence="1">Uncharacterized protein</fullName>
    </submittedName>
</protein>
<proteinExistence type="predicted"/>
<dbReference type="Proteomes" id="UP000867740">
    <property type="component" value="Unassembled WGS sequence"/>
</dbReference>
<dbReference type="RefSeq" id="WP_047370564.1">
    <property type="nucleotide sequence ID" value="NZ_CABMNU010000005.1"/>
</dbReference>
<organism evidence="1 2">
    <name type="scientific">Kluyvera intermedia</name>
    <name type="common">Enterobacter intermedius</name>
    <dbReference type="NCBI Taxonomy" id="61648"/>
    <lineage>
        <taxon>Bacteria</taxon>
        <taxon>Pseudomonadati</taxon>
        <taxon>Pseudomonadota</taxon>
        <taxon>Gammaproteobacteria</taxon>
        <taxon>Enterobacterales</taxon>
        <taxon>Enterobacteriaceae</taxon>
        <taxon>Kluyvera</taxon>
    </lineage>
</organism>
<comment type="caution">
    <text evidence="1">The sequence shown here is derived from an EMBL/GenBank/DDBJ whole genome shotgun (WGS) entry which is preliminary data.</text>
</comment>
<evidence type="ECO:0000313" key="2">
    <source>
        <dbReference type="Proteomes" id="UP000867740"/>
    </source>
</evidence>
<name>A0A9P3TD77_KLUIN</name>
<reference evidence="1" key="2">
    <citation type="submission" date="2020-10" db="EMBL/GenBank/DDBJ databases">
        <authorList>
            <consortium name="NCBI Pathogen Detection Project"/>
        </authorList>
    </citation>
    <scope>NUCLEOTIDE SEQUENCE</scope>
    <source>
        <strain evidence="1">CAVp300</strain>
    </source>
</reference>
<reference evidence="1" key="1">
    <citation type="journal article" date="2018" name="Genome Biol.">
        <title>SKESA: strategic k-mer extension for scrupulous assemblies.</title>
        <authorList>
            <person name="Souvorov A."/>
            <person name="Agarwala R."/>
            <person name="Lipman D.J."/>
        </authorList>
    </citation>
    <scope>NUCLEOTIDE SEQUENCE</scope>
    <source>
        <strain evidence="1">CAVp300</strain>
    </source>
</reference>
<sequence>MKLLQWTLFIDMLGYREINGSINTEDAAQDFVNFMEMNKGIFDIQNNKIIEDSYKHSEQFDLYQFYDIKYAFVSDSFILTFYPLEVDDLTNHDKMYMHSANALFIITMRLQTFIFNCFSEKGVFLRGGISNKYCYIKDSFAVGEGLIEAYKIESTIAIYPRIAFSEDIIANIKLMDKIKFLSNEMYNGNQLVSVDSNDGVYFLDYIGFQLATVDTGSKRVQNMILNNRKWFDEHLKVVEDYVKKHSSEIELKLKELKYKRSTIPGADKHGIDRIIEKFEWLRSYHNSKVCKNSLLSHLVVN</sequence>
<evidence type="ECO:0000313" key="1">
    <source>
        <dbReference type="EMBL" id="HAT3584463.1"/>
    </source>
</evidence>
<dbReference type="EMBL" id="DACSUM010000058">
    <property type="protein sequence ID" value="HAT3584463.1"/>
    <property type="molecule type" value="Genomic_DNA"/>
</dbReference>
<accession>A0A9P3TD77</accession>